<comment type="caution">
    <text evidence="3">The sequence shown here is derived from an EMBL/GenBank/DDBJ whole genome shotgun (WGS) entry which is preliminary data.</text>
</comment>
<reference evidence="3" key="2">
    <citation type="submission" date="2021-02" db="EMBL/GenBank/DDBJ databases">
        <authorList>
            <person name="Kimball J.A."/>
            <person name="Haas M.W."/>
            <person name="Macchietto M."/>
            <person name="Kono T."/>
            <person name="Duquette J."/>
            <person name="Shao M."/>
        </authorList>
    </citation>
    <scope>NUCLEOTIDE SEQUENCE</scope>
    <source>
        <tissue evidence="3">Fresh leaf tissue</tissue>
    </source>
</reference>
<keyword evidence="2" id="KW-0812">Transmembrane</keyword>
<feature type="transmembrane region" description="Helical" evidence="2">
    <location>
        <begin position="20"/>
        <end position="39"/>
    </location>
</feature>
<evidence type="ECO:0000313" key="4">
    <source>
        <dbReference type="Proteomes" id="UP000729402"/>
    </source>
</evidence>
<dbReference type="GO" id="GO:0003743">
    <property type="term" value="F:translation initiation factor activity"/>
    <property type="evidence" value="ECO:0007669"/>
    <property type="project" value="InterPro"/>
</dbReference>
<organism evidence="3 4">
    <name type="scientific">Zizania palustris</name>
    <name type="common">Northern wild rice</name>
    <dbReference type="NCBI Taxonomy" id="103762"/>
    <lineage>
        <taxon>Eukaryota</taxon>
        <taxon>Viridiplantae</taxon>
        <taxon>Streptophyta</taxon>
        <taxon>Embryophyta</taxon>
        <taxon>Tracheophyta</taxon>
        <taxon>Spermatophyta</taxon>
        <taxon>Magnoliopsida</taxon>
        <taxon>Liliopsida</taxon>
        <taxon>Poales</taxon>
        <taxon>Poaceae</taxon>
        <taxon>BOP clade</taxon>
        <taxon>Oryzoideae</taxon>
        <taxon>Oryzeae</taxon>
        <taxon>Zizaniinae</taxon>
        <taxon>Zizania</taxon>
    </lineage>
</organism>
<dbReference type="PANTHER" id="PTHR10938">
    <property type="entry name" value="TRANSLATION INITIATION FACTOR IF-3"/>
    <property type="match status" value="1"/>
</dbReference>
<keyword evidence="2" id="KW-1133">Transmembrane helix</keyword>
<dbReference type="OrthoDB" id="21573at2759"/>
<feature type="compositionally biased region" description="Basic and acidic residues" evidence="1">
    <location>
        <begin position="157"/>
        <end position="171"/>
    </location>
</feature>
<evidence type="ECO:0000313" key="3">
    <source>
        <dbReference type="EMBL" id="KAG8076407.1"/>
    </source>
</evidence>
<name>A0A8J5SW13_ZIZPA</name>
<keyword evidence="2" id="KW-0472">Membrane</keyword>
<feature type="region of interest" description="Disordered" evidence="1">
    <location>
        <begin position="150"/>
        <end position="386"/>
    </location>
</feature>
<evidence type="ECO:0000256" key="2">
    <source>
        <dbReference type="SAM" id="Phobius"/>
    </source>
</evidence>
<feature type="compositionally biased region" description="Polar residues" evidence="1">
    <location>
        <begin position="201"/>
        <end position="215"/>
    </location>
</feature>
<proteinExistence type="predicted"/>
<protein>
    <submittedName>
        <fullName evidence="3">Uncharacterized protein</fullName>
    </submittedName>
</protein>
<feature type="compositionally biased region" description="Basic and acidic residues" evidence="1">
    <location>
        <begin position="216"/>
        <end position="225"/>
    </location>
</feature>
<evidence type="ECO:0000256" key="1">
    <source>
        <dbReference type="SAM" id="MobiDB-lite"/>
    </source>
</evidence>
<dbReference type="Proteomes" id="UP000729402">
    <property type="component" value="Unassembled WGS sequence"/>
</dbReference>
<reference evidence="3" key="1">
    <citation type="journal article" date="2021" name="bioRxiv">
        <title>Whole Genome Assembly and Annotation of Northern Wild Rice, Zizania palustris L., Supports a Whole Genome Duplication in the Zizania Genus.</title>
        <authorList>
            <person name="Haas M."/>
            <person name="Kono T."/>
            <person name="Macchietto M."/>
            <person name="Millas R."/>
            <person name="McGilp L."/>
            <person name="Shao M."/>
            <person name="Duquette J."/>
            <person name="Hirsch C.N."/>
            <person name="Kimball J."/>
        </authorList>
    </citation>
    <scope>NUCLEOTIDE SEQUENCE</scope>
    <source>
        <tissue evidence="3">Fresh leaf tissue</tissue>
    </source>
</reference>
<feature type="compositionally biased region" description="Basic and acidic residues" evidence="1">
    <location>
        <begin position="292"/>
        <end position="301"/>
    </location>
</feature>
<feature type="compositionally biased region" description="Polar residues" evidence="1">
    <location>
        <begin position="180"/>
        <end position="192"/>
    </location>
</feature>
<feature type="compositionally biased region" description="Basic and acidic residues" evidence="1">
    <location>
        <begin position="259"/>
        <end position="273"/>
    </location>
</feature>
<accession>A0A8J5SW13</accession>
<feature type="compositionally biased region" description="Polar residues" evidence="1">
    <location>
        <begin position="306"/>
        <end position="316"/>
    </location>
</feature>
<dbReference type="PANTHER" id="PTHR10938:SF4">
    <property type="entry name" value="TRANSLATION INITIATION FACTOR IF3-1, MITOCHONDRIAL"/>
    <property type="match status" value="1"/>
</dbReference>
<keyword evidence="4" id="KW-1185">Reference proteome</keyword>
<feature type="compositionally biased region" description="Polar residues" evidence="1">
    <location>
        <begin position="242"/>
        <end position="258"/>
    </location>
</feature>
<dbReference type="EMBL" id="JAAALK010000283">
    <property type="protein sequence ID" value="KAG8076407.1"/>
    <property type="molecule type" value="Genomic_DNA"/>
</dbReference>
<dbReference type="InterPro" id="IPR001288">
    <property type="entry name" value="Translation_initiation_fac_3"/>
</dbReference>
<dbReference type="AlphaFoldDB" id="A0A8J5SW13"/>
<gene>
    <name evidence="3" type="ORF">GUJ93_ZPchr0006g42915</name>
</gene>
<dbReference type="GO" id="GO:0043022">
    <property type="term" value="F:ribosome binding"/>
    <property type="evidence" value="ECO:0007669"/>
    <property type="project" value="TreeGrafter"/>
</dbReference>
<feature type="compositionally biased region" description="Basic and acidic residues" evidence="1">
    <location>
        <begin position="377"/>
        <end position="386"/>
    </location>
</feature>
<sequence>MAMPSGNEVEDLGGPLSRLLGLVSTLFLIVSLLLATNVISPGNIFETAAHKISPFYIISPIGQIQDDCIVESGPHLDSKHAYVIVRHVKFATKKAGKKASKAMEDAGKGARSNASELSAVTADSGGETTECGLEVNNGVMLDQVDKTSTYLSSESSIQKEAHDRGSRRDLSSPKFKLGNYNENMQNINTGGSRINPGHLRAQTSDRGLGSKNVTSDVEKRGKTNEDIVPAETNRYANRRQQIRGDNQGLSQDRSSQGPRRNENEVHLANDHQSHVQQNNRPLPRFSNGRLPQEPRRNERGGHIPLNGNQRQFQQMNGPAESAGNGAGNPAPTTKSVGIFSSRKPSTSESTKTNGASTSMPANPDFPKSKSYGIFSSARKESGDKSS</sequence>
<dbReference type="GO" id="GO:0032790">
    <property type="term" value="P:ribosome disassembly"/>
    <property type="evidence" value="ECO:0007669"/>
    <property type="project" value="TreeGrafter"/>
</dbReference>
<feature type="compositionally biased region" description="Polar residues" evidence="1">
    <location>
        <begin position="342"/>
        <end position="360"/>
    </location>
</feature>